<evidence type="ECO:0000256" key="1">
    <source>
        <dbReference type="SAM" id="MobiDB-lite"/>
    </source>
</evidence>
<name>A0A6J4PKK3_9ACTN</name>
<dbReference type="AlphaFoldDB" id="A0A6J4PKK3"/>
<feature type="region of interest" description="Disordered" evidence="1">
    <location>
        <begin position="1"/>
        <end position="49"/>
    </location>
</feature>
<protein>
    <submittedName>
        <fullName evidence="2">Uncharacterized protein</fullName>
    </submittedName>
</protein>
<sequence>AGSGRCEAAGEGEDSVRRVHAGGAGPALRRARAAAPGGSEAGLARGPGPEGILGEGVAPARCGHHLFSRPRGAGAYGARRGGDCGALLAEANLESLRRL</sequence>
<proteinExistence type="predicted"/>
<reference evidence="2" key="1">
    <citation type="submission" date="2020-02" db="EMBL/GenBank/DDBJ databases">
        <authorList>
            <person name="Meier V. D."/>
        </authorList>
    </citation>
    <scope>NUCLEOTIDE SEQUENCE</scope>
    <source>
        <strain evidence="2">AVDCRST_MAG55</strain>
    </source>
</reference>
<gene>
    <name evidence="2" type="ORF">AVDCRST_MAG55-1627</name>
</gene>
<accession>A0A6J4PKK3</accession>
<dbReference type="EMBL" id="CADCUZ010000069">
    <property type="protein sequence ID" value="CAA9415321.1"/>
    <property type="molecule type" value="Genomic_DNA"/>
</dbReference>
<feature type="compositionally biased region" description="Low complexity" evidence="1">
    <location>
        <begin position="33"/>
        <end position="42"/>
    </location>
</feature>
<organism evidence="2">
    <name type="scientific">uncultured Rubrobacteraceae bacterium</name>
    <dbReference type="NCBI Taxonomy" id="349277"/>
    <lineage>
        <taxon>Bacteria</taxon>
        <taxon>Bacillati</taxon>
        <taxon>Actinomycetota</taxon>
        <taxon>Rubrobacteria</taxon>
        <taxon>Rubrobacterales</taxon>
        <taxon>Rubrobacteraceae</taxon>
        <taxon>environmental samples</taxon>
    </lineage>
</organism>
<evidence type="ECO:0000313" key="2">
    <source>
        <dbReference type="EMBL" id="CAA9415321.1"/>
    </source>
</evidence>
<feature type="non-terminal residue" evidence="2">
    <location>
        <position position="1"/>
    </location>
</feature>
<feature type="non-terminal residue" evidence="2">
    <location>
        <position position="99"/>
    </location>
</feature>